<evidence type="ECO:0000313" key="1">
    <source>
        <dbReference type="EMBL" id="KAG8095621.1"/>
    </source>
</evidence>
<name>A0A8J6BWK5_ZIZPA</name>
<gene>
    <name evidence="1" type="ORF">GUJ93_ZPchr0013g35522</name>
</gene>
<proteinExistence type="predicted"/>
<dbReference type="EMBL" id="JAAALK010000079">
    <property type="protein sequence ID" value="KAG8095621.1"/>
    <property type="molecule type" value="Genomic_DNA"/>
</dbReference>
<evidence type="ECO:0000313" key="2">
    <source>
        <dbReference type="Proteomes" id="UP000729402"/>
    </source>
</evidence>
<accession>A0A8J6BWK5</accession>
<reference evidence="1" key="1">
    <citation type="journal article" date="2021" name="bioRxiv">
        <title>Whole Genome Assembly and Annotation of Northern Wild Rice, Zizania palustris L., Supports a Whole Genome Duplication in the Zizania Genus.</title>
        <authorList>
            <person name="Haas M."/>
            <person name="Kono T."/>
            <person name="Macchietto M."/>
            <person name="Millas R."/>
            <person name="McGilp L."/>
            <person name="Shao M."/>
            <person name="Duquette J."/>
            <person name="Hirsch C.N."/>
            <person name="Kimball J."/>
        </authorList>
    </citation>
    <scope>NUCLEOTIDE SEQUENCE</scope>
    <source>
        <tissue evidence="1">Fresh leaf tissue</tissue>
    </source>
</reference>
<comment type="caution">
    <text evidence="1">The sequence shown here is derived from an EMBL/GenBank/DDBJ whole genome shotgun (WGS) entry which is preliminary data.</text>
</comment>
<keyword evidence="2" id="KW-1185">Reference proteome</keyword>
<dbReference type="AlphaFoldDB" id="A0A8J6BWK5"/>
<organism evidence="1 2">
    <name type="scientific">Zizania palustris</name>
    <name type="common">Northern wild rice</name>
    <dbReference type="NCBI Taxonomy" id="103762"/>
    <lineage>
        <taxon>Eukaryota</taxon>
        <taxon>Viridiplantae</taxon>
        <taxon>Streptophyta</taxon>
        <taxon>Embryophyta</taxon>
        <taxon>Tracheophyta</taxon>
        <taxon>Spermatophyta</taxon>
        <taxon>Magnoliopsida</taxon>
        <taxon>Liliopsida</taxon>
        <taxon>Poales</taxon>
        <taxon>Poaceae</taxon>
        <taxon>BOP clade</taxon>
        <taxon>Oryzoideae</taxon>
        <taxon>Oryzeae</taxon>
        <taxon>Zizaniinae</taxon>
        <taxon>Zizania</taxon>
    </lineage>
</organism>
<sequence>MAAAFTFSASPEPCGHPYGWWWELSHRDGAMRRVSAATTVGVSGKQAMVRLGWDRDHSCGVIHFVLSF</sequence>
<reference evidence="1" key="2">
    <citation type="submission" date="2021-02" db="EMBL/GenBank/DDBJ databases">
        <authorList>
            <person name="Kimball J.A."/>
            <person name="Haas M.W."/>
            <person name="Macchietto M."/>
            <person name="Kono T."/>
            <person name="Duquette J."/>
            <person name="Shao M."/>
        </authorList>
    </citation>
    <scope>NUCLEOTIDE SEQUENCE</scope>
    <source>
        <tissue evidence="1">Fresh leaf tissue</tissue>
    </source>
</reference>
<dbReference type="Proteomes" id="UP000729402">
    <property type="component" value="Unassembled WGS sequence"/>
</dbReference>
<protein>
    <submittedName>
        <fullName evidence="1">Uncharacterized protein</fullName>
    </submittedName>
</protein>